<comment type="caution">
    <text evidence="2">The sequence shown here is derived from an EMBL/GenBank/DDBJ whole genome shotgun (WGS) entry which is preliminary data.</text>
</comment>
<accession>A0AA40KM99</accession>
<keyword evidence="3" id="KW-1185">Reference proteome</keyword>
<feature type="compositionally biased region" description="Basic residues" evidence="1">
    <location>
        <begin position="32"/>
        <end position="48"/>
    </location>
</feature>
<proteinExistence type="predicted"/>
<gene>
    <name evidence="2" type="ORF">K0M31_005279</name>
</gene>
<feature type="region of interest" description="Disordered" evidence="1">
    <location>
        <begin position="1"/>
        <end position="55"/>
    </location>
</feature>
<sequence>MAPRKPSSKTPSAAVRPRRGSDPLELSASPALKKRKGRPANAFRKKKKEKIDSTPTDENPAVLYFLVSFKPINSQPNHSCDFLNY</sequence>
<evidence type="ECO:0000313" key="2">
    <source>
        <dbReference type="EMBL" id="KAK1125731.1"/>
    </source>
</evidence>
<organism evidence="2 3">
    <name type="scientific">Melipona bicolor</name>
    <dbReference type="NCBI Taxonomy" id="60889"/>
    <lineage>
        <taxon>Eukaryota</taxon>
        <taxon>Metazoa</taxon>
        <taxon>Ecdysozoa</taxon>
        <taxon>Arthropoda</taxon>
        <taxon>Hexapoda</taxon>
        <taxon>Insecta</taxon>
        <taxon>Pterygota</taxon>
        <taxon>Neoptera</taxon>
        <taxon>Endopterygota</taxon>
        <taxon>Hymenoptera</taxon>
        <taxon>Apocrita</taxon>
        <taxon>Aculeata</taxon>
        <taxon>Apoidea</taxon>
        <taxon>Anthophila</taxon>
        <taxon>Apidae</taxon>
        <taxon>Melipona</taxon>
    </lineage>
</organism>
<evidence type="ECO:0000256" key="1">
    <source>
        <dbReference type="SAM" id="MobiDB-lite"/>
    </source>
</evidence>
<name>A0AA40KM99_9HYME</name>
<dbReference type="AlphaFoldDB" id="A0AA40KM99"/>
<dbReference type="Proteomes" id="UP001177670">
    <property type="component" value="Unassembled WGS sequence"/>
</dbReference>
<protein>
    <submittedName>
        <fullName evidence="2">Uncharacterized protein</fullName>
    </submittedName>
</protein>
<reference evidence="2" key="1">
    <citation type="submission" date="2021-10" db="EMBL/GenBank/DDBJ databases">
        <title>Melipona bicolor Genome sequencing and assembly.</title>
        <authorList>
            <person name="Araujo N.S."/>
            <person name="Arias M.C."/>
        </authorList>
    </citation>
    <scope>NUCLEOTIDE SEQUENCE</scope>
    <source>
        <strain evidence="2">USP_2M_L1-L4_2017</strain>
        <tissue evidence="2">Whole body</tissue>
    </source>
</reference>
<evidence type="ECO:0000313" key="3">
    <source>
        <dbReference type="Proteomes" id="UP001177670"/>
    </source>
</evidence>
<dbReference type="EMBL" id="JAHYIQ010000015">
    <property type="protein sequence ID" value="KAK1125731.1"/>
    <property type="molecule type" value="Genomic_DNA"/>
</dbReference>